<dbReference type="PIRSF" id="PIRSF006305">
    <property type="entry name" value="Maf"/>
    <property type="match status" value="1"/>
</dbReference>
<dbReference type="PANTHER" id="PTHR43213">
    <property type="entry name" value="BIFUNCTIONAL DTTP/UTP PYROPHOSPHATASE/METHYLTRANSFERASE PROTEIN-RELATED"/>
    <property type="match status" value="1"/>
</dbReference>
<dbReference type="OMA" id="DYQKEDN"/>
<organism evidence="3">
    <name type="scientific">Micromonas pusilla (strain CCMP1545)</name>
    <name type="common">Picoplanktonic green alga</name>
    <dbReference type="NCBI Taxonomy" id="564608"/>
    <lineage>
        <taxon>Eukaryota</taxon>
        <taxon>Viridiplantae</taxon>
        <taxon>Chlorophyta</taxon>
        <taxon>Mamiellophyceae</taxon>
        <taxon>Mamiellales</taxon>
        <taxon>Mamiellaceae</taxon>
        <taxon>Micromonas</taxon>
    </lineage>
</organism>
<keyword evidence="1" id="KW-0378">Hydrolase</keyword>
<dbReference type="GO" id="GO:0047429">
    <property type="term" value="F:nucleoside triphosphate diphosphatase activity"/>
    <property type="evidence" value="ECO:0007669"/>
    <property type="project" value="InterPro"/>
</dbReference>
<dbReference type="PANTHER" id="PTHR43213:SF4">
    <property type="entry name" value="7-METHYL-GTP PYROPHOSPHATASE"/>
    <property type="match status" value="1"/>
</dbReference>
<dbReference type="InterPro" id="IPR029001">
    <property type="entry name" value="ITPase-like_fam"/>
</dbReference>
<evidence type="ECO:0000256" key="1">
    <source>
        <dbReference type="ARBA" id="ARBA00022801"/>
    </source>
</evidence>
<dbReference type="STRING" id="564608.C1N6G3"/>
<protein>
    <submittedName>
        <fullName evidence="2">Maf family protein</fullName>
    </submittedName>
</protein>
<keyword evidence="3" id="KW-1185">Reference proteome</keyword>
<dbReference type="GeneID" id="9688967"/>
<accession>C1N6G3</accession>
<name>C1N6G3_MICPC</name>
<dbReference type="Pfam" id="PF02545">
    <property type="entry name" value="Maf"/>
    <property type="match status" value="1"/>
</dbReference>
<dbReference type="RefSeq" id="XP_003063333.1">
    <property type="nucleotide sequence ID" value="XM_003063287.1"/>
</dbReference>
<evidence type="ECO:0000313" key="3">
    <source>
        <dbReference type="Proteomes" id="UP000001876"/>
    </source>
</evidence>
<proteinExistence type="inferred from homology"/>
<dbReference type="KEGG" id="mpp:MICPUCDRAFT_22235"/>
<dbReference type="SUPFAM" id="SSF52972">
    <property type="entry name" value="ITPase-like"/>
    <property type="match status" value="1"/>
</dbReference>
<dbReference type="Gene3D" id="3.90.950.10">
    <property type="match status" value="1"/>
</dbReference>
<gene>
    <name evidence="2" type="primary">MAF</name>
    <name evidence="2" type="ORF">MICPUCDRAFT_22235</name>
</gene>
<dbReference type="Proteomes" id="UP000001876">
    <property type="component" value="Unassembled WGS sequence"/>
</dbReference>
<dbReference type="EMBL" id="GG663748">
    <property type="protein sequence ID" value="EEH52469.1"/>
    <property type="molecule type" value="Genomic_DNA"/>
</dbReference>
<evidence type="ECO:0000313" key="2">
    <source>
        <dbReference type="EMBL" id="EEH52469.1"/>
    </source>
</evidence>
<reference evidence="2 3" key="1">
    <citation type="journal article" date="2009" name="Science">
        <title>Green evolution and dynamic adaptations revealed by genomes of the marine picoeukaryotes Micromonas.</title>
        <authorList>
            <person name="Worden A.Z."/>
            <person name="Lee J.H."/>
            <person name="Mock T."/>
            <person name="Rouze P."/>
            <person name="Simmons M.P."/>
            <person name="Aerts A.L."/>
            <person name="Allen A.E."/>
            <person name="Cuvelier M.L."/>
            <person name="Derelle E."/>
            <person name="Everett M.V."/>
            <person name="Foulon E."/>
            <person name="Grimwood J."/>
            <person name="Gundlach H."/>
            <person name="Henrissat B."/>
            <person name="Napoli C."/>
            <person name="McDonald S.M."/>
            <person name="Parker M.S."/>
            <person name="Rombauts S."/>
            <person name="Salamov A."/>
            <person name="Von Dassow P."/>
            <person name="Badger J.H."/>
            <person name="Coutinho P.M."/>
            <person name="Demir E."/>
            <person name="Dubchak I."/>
            <person name="Gentemann C."/>
            <person name="Eikrem W."/>
            <person name="Gready J.E."/>
            <person name="John U."/>
            <person name="Lanier W."/>
            <person name="Lindquist E.A."/>
            <person name="Lucas S."/>
            <person name="Mayer K.F."/>
            <person name="Moreau H."/>
            <person name="Not F."/>
            <person name="Otillar R."/>
            <person name="Panaud O."/>
            <person name="Pangilinan J."/>
            <person name="Paulsen I."/>
            <person name="Piegu B."/>
            <person name="Poliakov A."/>
            <person name="Robbens S."/>
            <person name="Schmutz J."/>
            <person name="Toulza E."/>
            <person name="Wyss T."/>
            <person name="Zelensky A."/>
            <person name="Zhou K."/>
            <person name="Armbrust E.V."/>
            <person name="Bhattacharya D."/>
            <person name="Goodenough U.W."/>
            <person name="Van de Peer Y."/>
            <person name="Grigoriev I.V."/>
        </authorList>
    </citation>
    <scope>NUCLEOTIDE SEQUENCE [LARGE SCALE GENOMIC DNA]</scope>
    <source>
        <strain evidence="2 3">CCMP1545</strain>
    </source>
</reference>
<dbReference type="eggNOG" id="KOG1509">
    <property type="taxonomic scope" value="Eukaryota"/>
</dbReference>
<dbReference type="OrthoDB" id="10267058at2759"/>
<sequence length="242" mass="25535">MASSASPSQADLDLASALADASADVVLGSESWSRRAILNEMGIPHRTVPARIDEKAIRVDDPGELVMALARAKATAVVRKLREEASSSASSSSSSSRRTTLVIASDQVVVCDGVVREKPADAAQARAFIASYGRSPPSTVGAIVVADVDTGAVFAASDTSTIAFRGPIPEATVDALLEHDDGFVMKCAGALMVEHPLMVERIERVDGTKDSLMGLCKAKTRELLTRAIDDAASRNNNRKDER</sequence>
<dbReference type="HAMAP" id="MF_00528">
    <property type="entry name" value="Maf"/>
    <property type="match status" value="1"/>
</dbReference>
<dbReference type="AlphaFoldDB" id="C1N6G3"/>
<dbReference type="InterPro" id="IPR003697">
    <property type="entry name" value="Maf-like"/>
</dbReference>